<protein>
    <submittedName>
        <fullName evidence="4">Uncharacterized protein</fullName>
    </submittedName>
</protein>
<keyword evidence="1" id="KW-0175">Coiled coil</keyword>
<proteinExistence type="predicted"/>
<reference evidence="4" key="1">
    <citation type="submission" date="2022-11" db="UniProtKB">
        <authorList>
            <consortium name="WormBaseParasite"/>
        </authorList>
    </citation>
    <scope>IDENTIFICATION</scope>
</reference>
<feature type="coiled-coil region" evidence="1">
    <location>
        <begin position="3"/>
        <end position="44"/>
    </location>
</feature>
<organism evidence="3 4">
    <name type="scientific">Parascaris univalens</name>
    <name type="common">Nematode worm</name>
    <dbReference type="NCBI Taxonomy" id="6257"/>
    <lineage>
        <taxon>Eukaryota</taxon>
        <taxon>Metazoa</taxon>
        <taxon>Ecdysozoa</taxon>
        <taxon>Nematoda</taxon>
        <taxon>Chromadorea</taxon>
        <taxon>Rhabditida</taxon>
        <taxon>Spirurina</taxon>
        <taxon>Ascaridomorpha</taxon>
        <taxon>Ascaridoidea</taxon>
        <taxon>Ascarididae</taxon>
        <taxon>Parascaris</taxon>
    </lineage>
</organism>
<accession>A0A915AR18</accession>
<evidence type="ECO:0000313" key="3">
    <source>
        <dbReference type="Proteomes" id="UP000887569"/>
    </source>
</evidence>
<feature type="region of interest" description="Disordered" evidence="2">
    <location>
        <begin position="77"/>
        <end position="108"/>
    </location>
</feature>
<feature type="compositionally biased region" description="Basic and acidic residues" evidence="2">
    <location>
        <begin position="95"/>
        <end position="108"/>
    </location>
</feature>
<evidence type="ECO:0000256" key="1">
    <source>
        <dbReference type="SAM" id="Coils"/>
    </source>
</evidence>
<keyword evidence="3" id="KW-1185">Reference proteome</keyword>
<name>A0A915AR18_PARUN</name>
<dbReference type="WBParaSite" id="PgR014X_g028_t02">
    <property type="protein sequence ID" value="PgR014X_g028_t02"/>
    <property type="gene ID" value="PgR014X_g028"/>
</dbReference>
<sequence>LTMRSLEEELRIAKRDNDLLLTLYREEMLRRAFAEERLRILQQRIASERLLCGSEVVINGVSSNTASVTRRKRVEQRSEIEAEDASTLASTSQPSRRESQKSLDEVRGRDVDSAHALCHAKSGYSYFIQKDGTFGTDSFPSLEDALFTRNASFVKRSQERQMRIMEASERRAALAAEKRLLACELLAGKVDVHSALPKLGADIGDIVAFPPSAMAHATRRRVHKTGEFVVRRSKDLEEGKRHVDRLLAFCYSQRVRAKQARSGLQGANGRTKPC</sequence>
<dbReference type="AlphaFoldDB" id="A0A915AR18"/>
<evidence type="ECO:0000313" key="4">
    <source>
        <dbReference type="WBParaSite" id="PgR014X_g028_t02"/>
    </source>
</evidence>
<dbReference type="Proteomes" id="UP000887569">
    <property type="component" value="Unplaced"/>
</dbReference>
<evidence type="ECO:0000256" key="2">
    <source>
        <dbReference type="SAM" id="MobiDB-lite"/>
    </source>
</evidence>